<organism evidence="1 2">
    <name type="scientific">Aceticella autotrophica</name>
    <dbReference type="NCBI Taxonomy" id="2755338"/>
    <lineage>
        <taxon>Bacteria</taxon>
        <taxon>Bacillati</taxon>
        <taxon>Bacillota</taxon>
        <taxon>Clostridia</taxon>
        <taxon>Thermoanaerobacterales</taxon>
        <taxon>Thermoanaerobacteraceae</taxon>
        <taxon>Aceticella</taxon>
    </lineage>
</organism>
<gene>
    <name evidence="1" type="ORF">ACETAC_04380</name>
</gene>
<dbReference type="EMBL" id="CP060096">
    <property type="protein sequence ID" value="QSZ28095.1"/>
    <property type="molecule type" value="Genomic_DNA"/>
</dbReference>
<sequence>MNEYYNQYMQSCNTSQKGLAEAYVPFQKYISAYSPEQGLVRGTIFPELDKPYMEKKSGGINYGC</sequence>
<proteinExistence type="predicted"/>
<keyword evidence="2" id="KW-1185">Reference proteome</keyword>
<name>A0A975AX57_9THEO</name>
<protein>
    <submittedName>
        <fullName evidence="1">Spore coat associated protein CotJA</fullName>
    </submittedName>
</protein>
<accession>A0A975AX57</accession>
<evidence type="ECO:0000313" key="2">
    <source>
        <dbReference type="Proteomes" id="UP000671913"/>
    </source>
</evidence>
<dbReference type="AlphaFoldDB" id="A0A975AX57"/>
<reference evidence="1" key="1">
    <citation type="submission" date="2020-08" db="EMBL/GenBank/DDBJ databases">
        <title>Genomic insights into the carbon and energy metabolism of the first obligate autotrophic acetogenic bacterium Aceticella autotrophica gen. nov., sp. nov.</title>
        <authorList>
            <person name="Toshchakov S.V."/>
            <person name="Elcheninov A.G."/>
            <person name="Kublanov I.V."/>
            <person name="Frolov E.N."/>
            <person name="Lebedinsky A.V."/>
        </authorList>
    </citation>
    <scope>NUCLEOTIDE SEQUENCE</scope>
    <source>
        <strain evidence="1">3443-3Ac</strain>
    </source>
</reference>
<evidence type="ECO:0000313" key="1">
    <source>
        <dbReference type="EMBL" id="QSZ28095.1"/>
    </source>
</evidence>
<dbReference type="Proteomes" id="UP000671913">
    <property type="component" value="Chromosome"/>
</dbReference>
<dbReference type="KEGG" id="aaut:ACETAC_04380"/>
<dbReference type="RefSeq" id="WP_284680833.1">
    <property type="nucleotide sequence ID" value="NZ_CP060096.1"/>
</dbReference>
<dbReference type="Pfam" id="PF11007">
    <property type="entry name" value="CotJA"/>
    <property type="match status" value="1"/>
</dbReference>
<dbReference type="InterPro" id="IPR020256">
    <property type="entry name" value="Spore_coat_CotJA"/>
</dbReference>